<feature type="compositionally biased region" description="Polar residues" evidence="1">
    <location>
        <begin position="150"/>
        <end position="160"/>
    </location>
</feature>
<dbReference type="Proteomes" id="UP000324800">
    <property type="component" value="Unassembled WGS sequence"/>
</dbReference>
<comment type="caution">
    <text evidence="3">The sequence shown here is derived from an EMBL/GenBank/DDBJ whole genome shotgun (WGS) entry which is preliminary data.</text>
</comment>
<dbReference type="EMBL" id="SNRW01007424">
    <property type="protein sequence ID" value="KAA6381265.1"/>
    <property type="molecule type" value="Genomic_DNA"/>
</dbReference>
<evidence type="ECO:0000313" key="3">
    <source>
        <dbReference type="EMBL" id="KAA6381265.1"/>
    </source>
</evidence>
<evidence type="ECO:0000313" key="4">
    <source>
        <dbReference type="Proteomes" id="UP000324800"/>
    </source>
</evidence>
<dbReference type="InterPro" id="IPR018838">
    <property type="entry name" value="ZGRF1-like_N"/>
</dbReference>
<proteinExistence type="predicted"/>
<name>A0A5J4VFK1_9EUKA</name>
<reference evidence="3 4" key="1">
    <citation type="submission" date="2019-03" db="EMBL/GenBank/DDBJ databases">
        <title>Single cell metagenomics reveals metabolic interactions within the superorganism composed of flagellate Streblomastix strix and complex community of Bacteroidetes bacteria on its surface.</title>
        <authorList>
            <person name="Treitli S.C."/>
            <person name="Kolisko M."/>
            <person name="Husnik F."/>
            <person name="Keeling P."/>
            <person name="Hampl V."/>
        </authorList>
    </citation>
    <scope>NUCLEOTIDE SEQUENCE [LARGE SCALE GENOMIC DNA]</scope>
    <source>
        <strain evidence="3">ST1C</strain>
    </source>
</reference>
<evidence type="ECO:0000256" key="1">
    <source>
        <dbReference type="SAM" id="MobiDB-lite"/>
    </source>
</evidence>
<organism evidence="3 4">
    <name type="scientific">Streblomastix strix</name>
    <dbReference type="NCBI Taxonomy" id="222440"/>
    <lineage>
        <taxon>Eukaryota</taxon>
        <taxon>Metamonada</taxon>
        <taxon>Preaxostyla</taxon>
        <taxon>Oxymonadida</taxon>
        <taxon>Streblomastigidae</taxon>
        <taxon>Streblomastix</taxon>
    </lineage>
</organism>
<gene>
    <name evidence="3" type="ORF">EZS28_023208</name>
</gene>
<dbReference type="Pfam" id="PF10382">
    <property type="entry name" value="ZGRF1-like_N"/>
    <property type="match status" value="1"/>
</dbReference>
<sequence length="181" mass="20134">MYTKHKTQKTKSFADGTCLVSPPSKIVIKDSSGALVSTEFSFTICQDILKNGTTDFETERFLIQLGDQIPIDGIPQVDEIQKGKQTQTLQNTRPKLINKPQARNPQFGLIIMSMATLQFQMSKEWSDQLTASKSYGTPSGKKRALLNKHGISSPTSSNRSLQRTDAELILALSSFLDKEQH</sequence>
<feature type="region of interest" description="Disordered" evidence="1">
    <location>
        <begin position="132"/>
        <end position="160"/>
    </location>
</feature>
<accession>A0A5J4VFK1</accession>
<dbReference type="AlphaFoldDB" id="A0A5J4VFK1"/>
<feature type="domain" description="5'-3' DNA helicase ZGRF1-like N-terminal" evidence="2">
    <location>
        <begin position="1"/>
        <end position="68"/>
    </location>
</feature>
<evidence type="ECO:0000259" key="2">
    <source>
        <dbReference type="Pfam" id="PF10382"/>
    </source>
</evidence>
<protein>
    <recommendedName>
        <fullName evidence="2">5'-3' DNA helicase ZGRF1-like N-terminal domain-containing protein</fullName>
    </recommendedName>
</protein>